<feature type="domain" description="MCAfunc" evidence="3">
    <location>
        <begin position="18"/>
        <end position="109"/>
    </location>
</feature>
<feature type="region of interest" description="Disordered" evidence="1">
    <location>
        <begin position="214"/>
        <end position="339"/>
    </location>
</feature>
<dbReference type="EMBL" id="JACEFO010002284">
    <property type="protein sequence ID" value="KAF8668155.1"/>
    <property type="molecule type" value="Genomic_DNA"/>
</dbReference>
<dbReference type="Pfam" id="PF19584">
    <property type="entry name" value="MCAfunc"/>
    <property type="match status" value="1"/>
</dbReference>
<evidence type="ECO:0000259" key="3">
    <source>
        <dbReference type="Pfam" id="PF19584"/>
    </source>
</evidence>
<reference evidence="4" key="1">
    <citation type="submission" date="2020-07" db="EMBL/GenBank/DDBJ databases">
        <title>Genome sequence and genetic diversity analysis of an under-domesticated orphan crop, white fonio (Digitaria exilis).</title>
        <authorList>
            <person name="Bennetzen J.L."/>
            <person name="Chen S."/>
            <person name="Ma X."/>
            <person name="Wang X."/>
            <person name="Yssel A.E.J."/>
            <person name="Chaluvadi S.R."/>
            <person name="Johnson M."/>
            <person name="Gangashetty P."/>
            <person name="Hamidou F."/>
            <person name="Sanogo M.D."/>
            <person name="Zwaenepoel A."/>
            <person name="Wallace J."/>
            <person name="Van De Peer Y."/>
            <person name="Van Deynze A."/>
        </authorList>
    </citation>
    <scope>NUCLEOTIDE SEQUENCE</scope>
    <source>
        <tissue evidence="4">Leaves</tissue>
    </source>
</reference>
<evidence type="ECO:0008006" key="6">
    <source>
        <dbReference type="Google" id="ProtNLM"/>
    </source>
</evidence>
<protein>
    <recommendedName>
        <fullName evidence="6">Protein kinase domain-containing protein</fullName>
    </recommendedName>
</protein>
<dbReference type="CDD" id="cd21037">
    <property type="entry name" value="MLKL_NTD"/>
    <property type="match status" value="1"/>
</dbReference>
<gene>
    <name evidence="4" type="ORF">HU200_052447</name>
</gene>
<dbReference type="GO" id="GO:0004672">
    <property type="term" value="F:protein kinase activity"/>
    <property type="evidence" value="ECO:0007669"/>
    <property type="project" value="InterPro"/>
</dbReference>
<evidence type="ECO:0000313" key="4">
    <source>
        <dbReference type="EMBL" id="KAF8668155.1"/>
    </source>
</evidence>
<dbReference type="SUPFAM" id="SSF56112">
    <property type="entry name" value="Protein kinase-like (PK-like)"/>
    <property type="match status" value="1"/>
</dbReference>
<keyword evidence="5" id="KW-1185">Reference proteome</keyword>
<dbReference type="Gene3D" id="3.30.200.20">
    <property type="entry name" value="Phosphorylase Kinase, domain 1"/>
    <property type="match status" value="1"/>
</dbReference>
<feature type="compositionally biased region" description="Pro residues" evidence="1">
    <location>
        <begin position="249"/>
        <end position="269"/>
    </location>
</feature>
<organism evidence="4 5">
    <name type="scientific">Digitaria exilis</name>
    <dbReference type="NCBI Taxonomy" id="1010633"/>
    <lineage>
        <taxon>Eukaryota</taxon>
        <taxon>Viridiplantae</taxon>
        <taxon>Streptophyta</taxon>
        <taxon>Embryophyta</taxon>
        <taxon>Tracheophyta</taxon>
        <taxon>Spermatophyta</taxon>
        <taxon>Magnoliopsida</taxon>
        <taxon>Liliopsida</taxon>
        <taxon>Poales</taxon>
        <taxon>Poaceae</taxon>
        <taxon>PACMAD clade</taxon>
        <taxon>Panicoideae</taxon>
        <taxon>Panicodae</taxon>
        <taxon>Paniceae</taxon>
        <taxon>Anthephorinae</taxon>
        <taxon>Digitaria</taxon>
    </lineage>
</organism>
<name>A0A835ATG0_9POAL</name>
<comment type="caution">
    <text evidence="4">The sequence shown here is derived from an EMBL/GenBank/DDBJ whole genome shotgun (WGS) entry which is preliminary data.</text>
</comment>
<dbReference type="AlphaFoldDB" id="A0A835ATG0"/>
<dbReference type="Gene3D" id="1.10.510.10">
    <property type="entry name" value="Transferase(Phosphotransferase) domain 1"/>
    <property type="match status" value="1"/>
</dbReference>
<accession>A0A835ATG0</accession>
<feature type="compositionally biased region" description="Pro residues" evidence="1">
    <location>
        <begin position="283"/>
        <end position="300"/>
    </location>
</feature>
<sequence>MADPVVIVEKIIEIAITITDAVETVRENKEECRGIQKLVRRVSDLLSLLKESEMMKHRVVGGPLKDLGDAIKRAHEVVTACQGRNILCLFCKAGKLAKKLSQVKGDISQGMMLAIFATQAASVFIAPKGQQSVLNVSVFFVRTYRPPPLSKHVPSPPHPPVVEDYQPSLITHEPPSHRPLDASVGNDFLPYLPAQEHASCSPIVADVPNIYPHSHGHVSPLPQPPPLSPHPRTNITPLVSKHIPRHPPKQPSVPPCRSPTPPPSPPHHPPIANITSPLSKHLPPSPPTELPTTPASPPLRYPTASVGPQKPGQQPHPSSNVPPDSPPQGSVEVLAPVSASTSSEEDIRLVICGLTKFSLSELKDATQYFSNKNKIGASEYGTVYKITVRMETWTPLFLVSSNPASAPIMGYMPPQYILEGTLSKKYDVYSFGVTLLETISGLCKAEPARHHASVTWAWNVRNNQQMDVTFEASLFEESELPELTRCLEIGLLCTQFEQAERPTMAEILDMLNGKKGLTIPKQPEYTKKKGL</sequence>
<feature type="compositionally biased region" description="Polar residues" evidence="1">
    <location>
        <begin position="311"/>
        <end position="322"/>
    </location>
</feature>
<evidence type="ECO:0000313" key="5">
    <source>
        <dbReference type="Proteomes" id="UP000636709"/>
    </source>
</evidence>
<dbReference type="Proteomes" id="UP000636709">
    <property type="component" value="Unassembled WGS sequence"/>
</dbReference>
<dbReference type="InterPro" id="IPR001245">
    <property type="entry name" value="Ser-Thr/Tyr_kinase_cat_dom"/>
</dbReference>
<dbReference type="InterPro" id="IPR045766">
    <property type="entry name" value="MCAfunc"/>
</dbReference>
<dbReference type="InterPro" id="IPR059179">
    <property type="entry name" value="MLKL-like_MCAfunc"/>
</dbReference>
<dbReference type="OrthoDB" id="689907at2759"/>
<dbReference type="Gene3D" id="1.20.930.20">
    <property type="entry name" value="Adaptor protein Cbl, N-terminal domain"/>
    <property type="match status" value="1"/>
</dbReference>
<dbReference type="InterPro" id="IPR036537">
    <property type="entry name" value="Adaptor_Cbl_N_dom_sf"/>
</dbReference>
<dbReference type="PANTHER" id="PTHR35832:SF9">
    <property type="entry name" value="OS12G0276800 PROTEIN"/>
    <property type="match status" value="1"/>
</dbReference>
<dbReference type="PANTHER" id="PTHR35832">
    <property type="entry name" value="OS12G0248400 PROTEIN-RELATED"/>
    <property type="match status" value="1"/>
</dbReference>
<dbReference type="InterPro" id="IPR011009">
    <property type="entry name" value="Kinase-like_dom_sf"/>
</dbReference>
<evidence type="ECO:0000256" key="1">
    <source>
        <dbReference type="SAM" id="MobiDB-lite"/>
    </source>
</evidence>
<evidence type="ECO:0000259" key="2">
    <source>
        <dbReference type="Pfam" id="PF07714"/>
    </source>
</evidence>
<dbReference type="GO" id="GO:0007166">
    <property type="term" value="P:cell surface receptor signaling pathway"/>
    <property type="evidence" value="ECO:0007669"/>
    <property type="project" value="InterPro"/>
</dbReference>
<feature type="domain" description="Serine-threonine/tyrosine-protein kinase catalytic" evidence="2">
    <location>
        <begin position="410"/>
        <end position="510"/>
    </location>
</feature>
<dbReference type="Pfam" id="PF07714">
    <property type="entry name" value="PK_Tyr_Ser-Thr"/>
    <property type="match status" value="1"/>
</dbReference>
<proteinExistence type="predicted"/>